<name>L0FX78_ECHVK</name>
<keyword evidence="5" id="KW-0479">Metal-binding</keyword>
<dbReference type="KEGG" id="evi:Echvi_1647"/>
<dbReference type="PROSITE" id="PS50093">
    <property type="entry name" value="PKD"/>
    <property type="match status" value="3"/>
</dbReference>
<evidence type="ECO:0000256" key="10">
    <source>
        <dbReference type="ARBA" id="ARBA00023026"/>
    </source>
</evidence>
<dbReference type="Pfam" id="PF18911">
    <property type="entry name" value="PKD_4"/>
    <property type="match status" value="3"/>
</dbReference>
<evidence type="ECO:0000256" key="12">
    <source>
        <dbReference type="SAM" id="SignalP"/>
    </source>
</evidence>
<keyword evidence="9" id="KW-0106">Calcium</keyword>
<feature type="chain" id="PRO_5003942748" evidence="12">
    <location>
        <begin position="23"/>
        <end position="495"/>
    </location>
</feature>
<evidence type="ECO:0000256" key="5">
    <source>
        <dbReference type="ARBA" id="ARBA00022723"/>
    </source>
</evidence>
<dbReference type="OrthoDB" id="1488789at2"/>
<dbReference type="SUPFAM" id="SSF49299">
    <property type="entry name" value="PKD domain"/>
    <property type="match status" value="3"/>
</dbReference>
<organism evidence="14 15">
    <name type="scientific">Echinicola vietnamensis (strain DSM 17526 / LMG 23754 / KMM 6221)</name>
    <dbReference type="NCBI Taxonomy" id="926556"/>
    <lineage>
        <taxon>Bacteria</taxon>
        <taxon>Pseudomonadati</taxon>
        <taxon>Bacteroidota</taxon>
        <taxon>Cytophagia</taxon>
        <taxon>Cytophagales</taxon>
        <taxon>Cyclobacteriaceae</taxon>
        <taxon>Echinicola</taxon>
    </lineage>
</organism>
<feature type="domain" description="PKD" evidence="13">
    <location>
        <begin position="50"/>
        <end position="106"/>
    </location>
</feature>
<comment type="subcellular location">
    <subcellularLocation>
        <location evidence="2">Secreted</location>
    </subcellularLocation>
</comment>
<evidence type="ECO:0000256" key="6">
    <source>
        <dbReference type="ARBA" id="ARBA00022729"/>
    </source>
</evidence>
<evidence type="ECO:0000256" key="1">
    <source>
        <dbReference type="ARBA" id="ARBA00001947"/>
    </source>
</evidence>
<keyword evidence="4" id="KW-0645">Protease</keyword>
<evidence type="ECO:0000256" key="7">
    <source>
        <dbReference type="ARBA" id="ARBA00022801"/>
    </source>
</evidence>
<evidence type="ECO:0000256" key="8">
    <source>
        <dbReference type="ARBA" id="ARBA00022833"/>
    </source>
</evidence>
<dbReference type="AlphaFoldDB" id="L0FX78"/>
<evidence type="ECO:0000256" key="11">
    <source>
        <dbReference type="ARBA" id="ARBA00023049"/>
    </source>
</evidence>
<comment type="cofactor">
    <cofactor evidence="1">
        <name>Zn(2+)</name>
        <dbReference type="ChEBI" id="CHEBI:29105"/>
    </cofactor>
</comment>
<dbReference type="PROSITE" id="PS51257">
    <property type="entry name" value="PROKAR_LIPOPROTEIN"/>
    <property type="match status" value="1"/>
</dbReference>
<keyword evidence="3" id="KW-0964">Secreted</keyword>
<evidence type="ECO:0000256" key="2">
    <source>
        <dbReference type="ARBA" id="ARBA00004613"/>
    </source>
</evidence>
<dbReference type="Gene3D" id="2.60.40.10">
    <property type="entry name" value="Immunoglobulins"/>
    <property type="match status" value="3"/>
</dbReference>
<dbReference type="HOGENOM" id="CLU_554176_0_0_10"/>
<evidence type="ECO:0000259" key="13">
    <source>
        <dbReference type="PROSITE" id="PS50093"/>
    </source>
</evidence>
<sequence>MKNNYGNLKCLTILFLSFVLFTSCKEEDMKPVEPSAGFTAATNELEATFTNSSENVTSYSWNFGDGNTSSEENPTHNYEAAGIYTVVLTAKGANGSIAEADKDITIVENLKADFGFESEYLTVTFSNTSENSVSYSWDFGDGNTSTEEEPVYSYEEGGTYEVVLYSTAPGGTTVQTTKEVTVVGPPVADYIAEDEGLTVNFTNTSENVISYSWDFGDGGTSTEESPSHTFAAAGTYTVVLTATDEDGVVVETSQEITVEVPIDTSLYSIVFITDDSLDDPQIEWLREKGFNVSTYYNGSLSSAPQEDIDMLNAADLIIIGRSGGSADFDAPDKQVWNALTPPLILNSQWMARNNRLNWFDNNGNPAAFNPTGGDVVTAQIPNAEDEAFDEVTLEEGNLLSWINPPANLLYINTETNGDIMAMTAPGSGGSDEGGAMLYVRFTAGVEFYSGAGESPAGPRTYFGFGADEGGVSYYWELTDEAKAVYFEEILRMVLM</sequence>
<dbReference type="GO" id="GO:0005576">
    <property type="term" value="C:extracellular region"/>
    <property type="evidence" value="ECO:0007669"/>
    <property type="project" value="UniProtKB-SubCell"/>
</dbReference>
<dbReference type="Proteomes" id="UP000010796">
    <property type="component" value="Chromosome"/>
</dbReference>
<evidence type="ECO:0000313" key="15">
    <source>
        <dbReference type="Proteomes" id="UP000010796"/>
    </source>
</evidence>
<keyword evidence="11" id="KW-0482">Metalloprotease</keyword>
<dbReference type="GO" id="GO:0006508">
    <property type="term" value="P:proteolysis"/>
    <property type="evidence" value="ECO:0007669"/>
    <property type="project" value="UniProtKB-KW"/>
</dbReference>
<evidence type="ECO:0000313" key="14">
    <source>
        <dbReference type="EMBL" id="AGA77912.1"/>
    </source>
</evidence>
<keyword evidence="10" id="KW-0843">Virulence</keyword>
<keyword evidence="7" id="KW-0378">Hydrolase</keyword>
<dbReference type="eggNOG" id="COG3291">
    <property type="taxonomic scope" value="Bacteria"/>
</dbReference>
<proteinExistence type="predicted"/>
<dbReference type="InterPro" id="IPR035986">
    <property type="entry name" value="PKD_dom_sf"/>
</dbReference>
<keyword evidence="6 12" id="KW-0732">Signal</keyword>
<dbReference type="STRING" id="926556.Echvi_1647"/>
<reference evidence="15" key="1">
    <citation type="submission" date="2012-02" db="EMBL/GenBank/DDBJ databases">
        <title>The complete genome of Echinicola vietnamensis DSM 17526.</title>
        <authorList>
            <person name="Lucas S."/>
            <person name="Copeland A."/>
            <person name="Lapidus A."/>
            <person name="Glavina del Rio T."/>
            <person name="Dalin E."/>
            <person name="Tice H."/>
            <person name="Bruce D."/>
            <person name="Goodwin L."/>
            <person name="Pitluck S."/>
            <person name="Peters L."/>
            <person name="Ovchinnikova G."/>
            <person name="Teshima H."/>
            <person name="Kyrpides N."/>
            <person name="Mavromatis K."/>
            <person name="Ivanova N."/>
            <person name="Brettin T."/>
            <person name="Detter J.C."/>
            <person name="Han C."/>
            <person name="Larimer F."/>
            <person name="Land M."/>
            <person name="Hauser L."/>
            <person name="Markowitz V."/>
            <person name="Cheng J.-F."/>
            <person name="Hugenholtz P."/>
            <person name="Woyke T."/>
            <person name="Wu D."/>
            <person name="Brambilla E."/>
            <person name="Klenk H.-P."/>
            <person name="Eisen J.A."/>
        </authorList>
    </citation>
    <scope>NUCLEOTIDE SEQUENCE [LARGE SCALE GENOMIC DNA]</scope>
    <source>
        <strain evidence="15">DSM 17526 / LMG 23754 / KMM 6221</strain>
    </source>
</reference>
<dbReference type="GO" id="GO:0046872">
    <property type="term" value="F:metal ion binding"/>
    <property type="evidence" value="ECO:0007669"/>
    <property type="project" value="UniProtKB-KW"/>
</dbReference>
<evidence type="ECO:0000256" key="9">
    <source>
        <dbReference type="ARBA" id="ARBA00022837"/>
    </source>
</evidence>
<dbReference type="InterPro" id="IPR013783">
    <property type="entry name" value="Ig-like_fold"/>
</dbReference>
<keyword evidence="15" id="KW-1185">Reference proteome</keyword>
<feature type="domain" description="PKD" evidence="13">
    <location>
        <begin position="197"/>
        <end position="265"/>
    </location>
</feature>
<evidence type="ECO:0000256" key="3">
    <source>
        <dbReference type="ARBA" id="ARBA00022525"/>
    </source>
</evidence>
<dbReference type="CDD" id="cd00146">
    <property type="entry name" value="PKD"/>
    <property type="match status" value="3"/>
</dbReference>
<feature type="domain" description="PKD" evidence="13">
    <location>
        <begin position="121"/>
        <end position="182"/>
    </location>
</feature>
<protein>
    <submittedName>
        <fullName evidence="14">PDK repeat-containing protein</fullName>
    </submittedName>
</protein>
<dbReference type="InterPro" id="IPR000601">
    <property type="entry name" value="PKD_dom"/>
</dbReference>
<dbReference type="GO" id="GO:0008237">
    <property type="term" value="F:metallopeptidase activity"/>
    <property type="evidence" value="ECO:0007669"/>
    <property type="project" value="UniProtKB-KW"/>
</dbReference>
<dbReference type="PANTHER" id="PTHR13062:SF9">
    <property type="entry name" value="MICROBIAL COLLAGENASE"/>
    <property type="match status" value="1"/>
</dbReference>
<gene>
    <name evidence="14" type="ordered locus">Echvi_1647</name>
</gene>
<dbReference type="SMART" id="SM00089">
    <property type="entry name" value="PKD"/>
    <property type="match status" value="3"/>
</dbReference>
<feature type="signal peptide" evidence="12">
    <location>
        <begin position="1"/>
        <end position="22"/>
    </location>
</feature>
<dbReference type="EMBL" id="CP003346">
    <property type="protein sequence ID" value="AGA77912.1"/>
    <property type="molecule type" value="Genomic_DNA"/>
</dbReference>
<dbReference type="PANTHER" id="PTHR13062">
    <property type="entry name" value="COLLAGENASE"/>
    <property type="match status" value="1"/>
</dbReference>
<keyword evidence="8" id="KW-0862">Zinc</keyword>
<dbReference type="InterPro" id="IPR022409">
    <property type="entry name" value="PKD/Chitinase_dom"/>
</dbReference>
<evidence type="ECO:0000256" key="4">
    <source>
        <dbReference type="ARBA" id="ARBA00022670"/>
    </source>
</evidence>
<dbReference type="RefSeq" id="WP_015265474.1">
    <property type="nucleotide sequence ID" value="NC_019904.1"/>
</dbReference>
<accession>L0FX78</accession>